<gene>
    <name evidence="1" type="ORF">ZOSMA_5G02130</name>
</gene>
<reference evidence="2" key="1">
    <citation type="journal article" date="2016" name="Nature">
        <title>The genome of the seagrass Zostera marina reveals angiosperm adaptation to the sea.</title>
        <authorList>
            <person name="Olsen J.L."/>
            <person name="Rouze P."/>
            <person name="Verhelst B."/>
            <person name="Lin Y.-C."/>
            <person name="Bayer T."/>
            <person name="Collen J."/>
            <person name="Dattolo E."/>
            <person name="De Paoli E."/>
            <person name="Dittami S."/>
            <person name="Maumus F."/>
            <person name="Michel G."/>
            <person name="Kersting A."/>
            <person name="Lauritano C."/>
            <person name="Lohaus R."/>
            <person name="Toepel M."/>
            <person name="Tonon T."/>
            <person name="Vanneste K."/>
            <person name="Amirebrahimi M."/>
            <person name="Brakel J."/>
            <person name="Bostroem C."/>
            <person name="Chovatia M."/>
            <person name="Grimwood J."/>
            <person name="Jenkins J.W."/>
            <person name="Jueterbock A."/>
            <person name="Mraz A."/>
            <person name="Stam W.T."/>
            <person name="Tice H."/>
            <person name="Bornberg-Bauer E."/>
            <person name="Green P.J."/>
            <person name="Pearson G.A."/>
            <person name="Procaccini G."/>
            <person name="Duarte C.M."/>
            <person name="Schmutz J."/>
            <person name="Reusch T.B.H."/>
            <person name="Van de Peer Y."/>
        </authorList>
    </citation>
    <scope>NUCLEOTIDE SEQUENCE [LARGE SCALE GENOMIC DNA]</scope>
    <source>
        <strain evidence="2">cv. Finnish</strain>
    </source>
</reference>
<dbReference type="EMBL" id="LFYR01001623">
    <property type="protein sequence ID" value="KMZ60346.1"/>
    <property type="molecule type" value="Genomic_DNA"/>
</dbReference>
<protein>
    <submittedName>
        <fullName evidence="1">Uncharacterized protein</fullName>
    </submittedName>
</protein>
<name>A0A0K9NU73_ZOSMR</name>
<sequence>MILESNLCGYALRGLRRMSSEDALGKAYVHSRTEE</sequence>
<keyword evidence="2" id="KW-1185">Reference proteome</keyword>
<organism evidence="1 2">
    <name type="scientific">Zostera marina</name>
    <name type="common">Eelgrass</name>
    <dbReference type="NCBI Taxonomy" id="29655"/>
    <lineage>
        <taxon>Eukaryota</taxon>
        <taxon>Viridiplantae</taxon>
        <taxon>Streptophyta</taxon>
        <taxon>Embryophyta</taxon>
        <taxon>Tracheophyta</taxon>
        <taxon>Spermatophyta</taxon>
        <taxon>Magnoliopsida</taxon>
        <taxon>Liliopsida</taxon>
        <taxon>Zosteraceae</taxon>
        <taxon>Zostera</taxon>
    </lineage>
</organism>
<proteinExistence type="predicted"/>
<dbReference type="AlphaFoldDB" id="A0A0K9NU73"/>
<dbReference type="Proteomes" id="UP000036987">
    <property type="component" value="Unassembled WGS sequence"/>
</dbReference>
<accession>A0A0K9NU73</accession>
<comment type="caution">
    <text evidence="1">The sequence shown here is derived from an EMBL/GenBank/DDBJ whole genome shotgun (WGS) entry which is preliminary data.</text>
</comment>
<evidence type="ECO:0000313" key="1">
    <source>
        <dbReference type="EMBL" id="KMZ60346.1"/>
    </source>
</evidence>
<evidence type="ECO:0000313" key="2">
    <source>
        <dbReference type="Proteomes" id="UP000036987"/>
    </source>
</evidence>